<evidence type="ECO:0000313" key="2">
    <source>
        <dbReference type="EMBL" id="MCH6164403.1"/>
    </source>
</evidence>
<dbReference type="InterPro" id="IPR036291">
    <property type="entry name" value="NAD(P)-bd_dom_sf"/>
</dbReference>
<reference evidence="2 3" key="1">
    <citation type="submission" date="2022-03" db="EMBL/GenBank/DDBJ databases">
        <title>Pseudonocardia alaer sp. nov., a novel actinomycete isolated from reed forest soil.</title>
        <authorList>
            <person name="Wang L."/>
        </authorList>
    </citation>
    <scope>NUCLEOTIDE SEQUENCE [LARGE SCALE GENOMIC DNA]</scope>
    <source>
        <strain evidence="2 3">Y-16303</strain>
        <plasmid evidence="2">unnamed</plasmid>
    </source>
</reference>
<proteinExistence type="inferred from homology"/>
<dbReference type="Gene3D" id="3.40.50.720">
    <property type="entry name" value="NAD(P)-binding Rossmann-like Domain"/>
    <property type="match status" value="1"/>
</dbReference>
<protein>
    <submittedName>
        <fullName evidence="2">SDR family oxidoreductase</fullName>
    </submittedName>
</protein>
<geneLocation type="plasmid" evidence="2">
    <name>unnamed</name>
</geneLocation>
<evidence type="ECO:0000256" key="1">
    <source>
        <dbReference type="ARBA" id="ARBA00006484"/>
    </source>
</evidence>
<comment type="caution">
    <text evidence="2">The sequence shown here is derived from an EMBL/GenBank/DDBJ whole genome shotgun (WGS) entry which is preliminary data.</text>
</comment>
<keyword evidence="2" id="KW-0614">Plasmid</keyword>
<comment type="similarity">
    <text evidence="1">Belongs to the short-chain dehydrogenases/reductases (SDR) family.</text>
</comment>
<gene>
    <name evidence="2" type="ORF">MMF94_01810</name>
</gene>
<evidence type="ECO:0000313" key="3">
    <source>
        <dbReference type="Proteomes" id="UP001299970"/>
    </source>
</evidence>
<dbReference type="Proteomes" id="UP001299970">
    <property type="component" value="Unassembled WGS sequence"/>
</dbReference>
<dbReference type="PANTHER" id="PTHR42879">
    <property type="entry name" value="3-OXOACYL-(ACYL-CARRIER-PROTEIN) REDUCTASE"/>
    <property type="match status" value="1"/>
</dbReference>
<keyword evidence="3" id="KW-1185">Reference proteome</keyword>
<sequence>MDLELKGKRAVVTGGSRGIGLAVADRLAAEGSSVALVARDRVALDKAAEQVARHGTAVFVRPTDTRDDGDVRAMVEDVVAALGGVDILVNAAAEPAAGAVPPLAELTDDALRVEIETKVLGYLRCARAVAPHMTAAGWGRIVNVSGLAARLTGSIVGSIRNVAVVAMTKNLADELGRSGITVTAVHPGMTVTERVSEFHAGMAERAGVTAEEITARFAASTSIGRLITAEEVADVVTFLASPRSVAISGDAIPVGGGSRGTIHY</sequence>
<dbReference type="Pfam" id="PF13561">
    <property type="entry name" value="adh_short_C2"/>
    <property type="match status" value="1"/>
</dbReference>
<organism evidence="2 3">
    <name type="scientific">Pseudonocardia alaniniphila</name>
    <dbReference type="NCBI Taxonomy" id="75291"/>
    <lineage>
        <taxon>Bacteria</taxon>
        <taxon>Bacillati</taxon>
        <taxon>Actinomycetota</taxon>
        <taxon>Actinomycetes</taxon>
        <taxon>Pseudonocardiales</taxon>
        <taxon>Pseudonocardiaceae</taxon>
        <taxon>Pseudonocardia</taxon>
    </lineage>
</organism>
<dbReference type="SUPFAM" id="SSF51735">
    <property type="entry name" value="NAD(P)-binding Rossmann-fold domains"/>
    <property type="match status" value="1"/>
</dbReference>
<accession>A0ABS9T793</accession>
<dbReference type="PRINTS" id="PR00081">
    <property type="entry name" value="GDHRDH"/>
</dbReference>
<dbReference type="RefSeq" id="WP_241034602.1">
    <property type="nucleotide sequence ID" value="NZ_BAAAJF010000034.1"/>
</dbReference>
<name>A0ABS9T793_9PSEU</name>
<dbReference type="EMBL" id="JAKXMK010000002">
    <property type="protein sequence ID" value="MCH6164403.1"/>
    <property type="molecule type" value="Genomic_DNA"/>
</dbReference>
<dbReference type="InterPro" id="IPR050259">
    <property type="entry name" value="SDR"/>
</dbReference>
<dbReference type="PANTHER" id="PTHR42879:SF6">
    <property type="entry name" value="NADPH-DEPENDENT REDUCTASE BACG"/>
    <property type="match status" value="1"/>
</dbReference>
<dbReference type="InterPro" id="IPR002347">
    <property type="entry name" value="SDR_fam"/>
</dbReference>